<dbReference type="EMBL" id="JSZA02000159">
    <property type="protein sequence ID" value="TGO02338.1"/>
    <property type="molecule type" value="Genomic_DNA"/>
</dbReference>
<evidence type="ECO:0000313" key="7">
    <source>
        <dbReference type="EMBL" id="TGO02338.1"/>
    </source>
</evidence>
<evidence type="ECO:0000256" key="4">
    <source>
        <dbReference type="SAM" id="Coils"/>
    </source>
</evidence>
<dbReference type="InterPro" id="IPR010095">
    <property type="entry name" value="Cas12f1-like_TNB"/>
</dbReference>
<dbReference type="Proteomes" id="UP000030428">
    <property type="component" value="Unassembled WGS sequence"/>
</dbReference>
<gene>
    <name evidence="7" type="ORF">PN36_26720</name>
</gene>
<accession>A0A4E0QN41</accession>
<feature type="domain" description="Transposase putative helix-turn-helix" evidence="6">
    <location>
        <begin position="22"/>
        <end position="57"/>
    </location>
</feature>
<dbReference type="NCBIfam" id="NF040570">
    <property type="entry name" value="guided_TnpB"/>
    <property type="match status" value="1"/>
</dbReference>
<dbReference type="Pfam" id="PF12323">
    <property type="entry name" value="HTH_OrfB_IS605"/>
    <property type="match status" value="1"/>
</dbReference>
<keyword evidence="1" id="KW-0479">Metal-binding</keyword>
<reference evidence="7 8" key="1">
    <citation type="journal article" date="2016" name="Front. Microbiol.">
        <title>Single-Cell (Meta-)Genomics of a Dimorphic Candidatus Thiomargarita nelsonii Reveals Genomic Plasticity.</title>
        <authorList>
            <person name="Flood B.E."/>
            <person name="Fliss P."/>
            <person name="Jones D.S."/>
            <person name="Dick G.J."/>
            <person name="Jain S."/>
            <person name="Kaster A.K."/>
            <person name="Winkel M."/>
            <person name="Mussmann M."/>
            <person name="Bailey J."/>
        </authorList>
    </citation>
    <scope>NUCLEOTIDE SEQUENCE [LARGE SCALE GENOMIC DNA]</scope>
    <source>
        <strain evidence="7">Hydrate Ridge</strain>
    </source>
</reference>
<protein>
    <recommendedName>
        <fullName evidence="9">Transposase</fullName>
    </recommendedName>
</protein>
<evidence type="ECO:0000256" key="3">
    <source>
        <dbReference type="ARBA" id="ARBA00023125"/>
    </source>
</evidence>
<name>A0A4E0QN41_9GAMM</name>
<dbReference type="GO" id="GO:0046872">
    <property type="term" value="F:metal ion binding"/>
    <property type="evidence" value="ECO:0007669"/>
    <property type="project" value="UniProtKB-KW"/>
</dbReference>
<evidence type="ECO:0000256" key="2">
    <source>
        <dbReference type="ARBA" id="ARBA00022833"/>
    </source>
</evidence>
<evidence type="ECO:0008006" key="9">
    <source>
        <dbReference type="Google" id="ProtNLM"/>
    </source>
</evidence>
<organism evidence="7 8">
    <name type="scientific">Candidatus Thiomargarita nelsonii</name>
    <dbReference type="NCBI Taxonomy" id="1003181"/>
    <lineage>
        <taxon>Bacteria</taxon>
        <taxon>Pseudomonadati</taxon>
        <taxon>Pseudomonadota</taxon>
        <taxon>Gammaproteobacteria</taxon>
        <taxon>Thiotrichales</taxon>
        <taxon>Thiotrichaceae</taxon>
        <taxon>Thiomargarita</taxon>
    </lineage>
</organism>
<evidence type="ECO:0000313" key="8">
    <source>
        <dbReference type="Proteomes" id="UP000030428"/>
    </source>
</evidence>
<feature type="coiled-coil region" evidence="4">
    <location>
        <begin position="223"/>
        <end position="254"/>
    </location>
</feature>
<dbReference type="PANTHER" id="PTHR36172">
    <property type="match status" value="1"/>
</dbReference>
<keyword evidence="2" id="KW-0862">Zinc</keyword>
<evidence type="ECO:0000256" key="1">
    <source>
        <dbReference type="ARBA" id="ARBA00022723"/>
    </source>
</evidence>
<keyword evidence="8" id="KW-1185">Reference proteome</keyword>
<dbReference type="GO" id="GO:0003677">
    <property type="term" value="F:DNA binding"/>
    <property type="evidence" value="ECO:0007669"/>
    <property type="project" value="UniProtKB-KW"/>
</dbReference>
<dbReference type="InterPro" id="IPR051491">
    <property type="entry name" value="Recombinase/Transposase-rel"/>
</dbReference>
<dbReference type="InterPro" id="IPR021027">
    <property type="entry name" value="Transposase_put_HTH"/>
</dbReference>
<dbReference type="PANTHER" id="PTHR36172:SF1">
    <property type="entry name" value="RESOLVASE-RELATED"/>
    <property type="match status" value="1"/>
</dbReference>
<comment type="caution">
    <text evidence="7">The sequence shown here is derived from an EMBL/GenBank/DDBJ whole genome shotgun (WGS) entry which is preliminary data.</text>
</comment>
<dbReference type="Pfam" id="PF07282">
    <property type="entry name" value="Cas12f1-like_TNB"/>
    <property type="match status" value="1"/>
</dbReference>
<dbReference type="AlphaFoldDB" id="A0A4E0QN41"/>
<keyword evidence="4" id="KW-0175">Coiled coil</keyword>
<evidence type="ECO:0000259" key="5">
    <source>
        <dbReference type="Pfam" id="PF07282"/>
    </source>
</evidence>
<evidence type="ECO:0000259" key="6">
    <source>
        <dbReference type="Pfam" id="PF12323"/>
    </source>
</evidence>
<feature type="domain" description="Cas12f1-like TNB" evidence="5">
    <location>
        <begin position="301"/>
        <end position="363"/>
    </location>
</feature>
<sequence>MKARAVKEAHQAFKLVEDEPITRAKTIKLKPTQQQRQIFKKWNDSSRYVYNQTIAYIRSCVNFSPSWMEIKKDLLKQLPSWCDEVPFLIKGNAVKEAHQAYWKAKGHPKFRSRKNPTQSCYIPKSAIKNSGIYPRVSGNKLHYSEALPEEPLDGRLVYQYHSWFLSVPQKVKTHVAENQGRVVALDPGVRTFQTFYSEFLAGQIGYDDFGRIQRLCFYLDDLISRTSKAKSQAKRRLKIAQARMRKKIKNLVKELHFKTSRFLVDNFDVVLLPTFETSQMASKSGRKLRSKTVRAMLTWAHYQFKVRLKNKALEFGKKVIDVCEAYTSKTVSWTGELKKVGGSRVIEAGGIKMDRDLNGARGIFLRSLVDSPALMAMLP</sequence>
<keyword evidence="3" id="KW-0238">DNA-binding</keyword>
<proteinExistence type="predicted"/>